<evidence type="ECO:0000256" key="6">
    <source>
        <dbReference type="ARBA" id="ARBA00022729"/>
    </source>
</evidence>
<evidence type="ECO:0000256" key="3">
    <source>
        <dbReference type="ARBA" id="ARBA00012050"/>
    </source>
</evidence>
<evidence type="ECO:0000256" key="14">
    <source>
        <dbReference type="PIRSR" id="PIRSR001141-1"/>
    </source>
</evidence>
<dbReference type="Bgee" id="ENSCPOG00000008995">
    <property type="expression patterns" value="Expressed in testis and 7 other cell types or tissues"/>
</dbReference>
<evidence type="ECO:0000256" key="8">
    <source>
        <dbReference type="ARBA" id="ARBA00022825"/>
    </source>
</evidence>
<name>H0VDL6_CAVPO</name>
<dbReference type="STRING" id="10141.ENSCPOP00000008078"/>
<dbReference type="InterPro" id="IPR018114">
    <property type="entry name" value="TRYPSIN_HIS"/>
</dbReference>
<dbReference type="InterPro" id="IPR001314">
    <property type="entry name" value="Peptidase_S1A"/>
</dbReference>
<evidence type="ECO:0000256" key="15">
    <source>
        <dbReference type="PIRSR" id="PIRSR001141-2"/>
    </source>
</evidence>
<dbReference type="RefSeq" id="XP_013009008.3">
    <property type="nucleotide sequence ID" value="XM_013153554.3"/>
</dbReference>
<dbReference type="CDD" id="cd00190">
    <property type="entry name" value="Tryp_SPc"/>
    <property type="match status" value="1"/>
</dbReference>
<dbReference type="Proteomes" id="UP000005447">
    <property type="component" value="Unassembled WGS sequence"/>
</dbReference>
<feature type="active site" description="Charge relay system" evidence="14">
    <location>
        <position position="167"/>
    </location>
</feature>
<evidence type="ECO:0000256" key="4">
    <source>
        <dbReference type="ARBA" id="ARBA00017161"/>
    </source>
</evidence>
<feature type="domain" description="Peptidase S1" evidence="18">
    <location>
        <begin position="67"/>
        <end position="315"/>
    </location>
</feature>
<feature type="region of interest" description="Disordered" evidence="17">
    <location>
        <begin position="425"/>
        <end position="447"/>
    </location>
</feature>
<keyword evidence="5 16" id="KW-0645">Protease</keyword>
<evidence type="ECO:0000256" key="5">
    <source>
        <dbReference type="ARBA" id="ARBA00022670"/>
    </source>
</evidence>
<dbReference type="Ensembl" id="ENSCPOT00000009077.3">
    <property type="protein sequence ID" value="ENSCPOP00000008078.3"/>
    <property type="gene ID" value="ENSCPOG00000008995.4"/>
</dbReference>
<dbReference type="EMBL" id="AAKN02055802">
    <property type="status" value="NOT_ANNOTATED_CDS"/>
    <property type="molecule type" value="Genomic_DNA"/>
</dbReference>
<dbReference type="GO" id="GO:0004252">
    <property type="term" value="F:serine-type endopeptidase activity"/>
    <property type="evidence" value="ECO:0007669"/>
    <property type="project" value="UniProtKB-EC"/>
</dbReference>
<dbReference type="PROSITE" id="PS00134">
    <property type="entry name" value="TRYPSIN_HIS"/>
    <property type="match status" value="1"/>
</dbReference>
<sequence>MLIGQEASELCEVTACRSGRSRRSMVEMLPTAALLILAVSVIARDNTTCDGPCGLRFRQNLQGSVRIIGGQTAQPGAWPWMVSLQIFMAHNNRRYHACGGILLNSHWVLTAAHCFDSKKKVYDWRLVFGAEEIEYGNNKPVRAPLQERYVEKIVIHEKYNIVNEGNDIALLKITPPVSCGPFIGPGCLPTFRAGPPKIPQTCYVAGWGYIREKAPRPSPVLLEARVELIDLDLCNSTQWYNGRVMSTNVCAGYPEGKIDTCQGDSGGPLMCRDNANSPFVVVGITSWGVGCARAKRPGIYTATWDYLDWIASKIGPSALHAIQPATPSPPTTGPLPPARPPSSRPPTAKPPWYFQNLARPPRPPRPPRPLQPFAPQPQPPAAQAPPPPSLSSPPPLPPLSPTRPAQGLSFAQSLQQLIEALKELGNSGTKSSYSMEIPELSEPISLS</sequence>
<organism evidence="19 20">
    <name type="scientific">Cavia porcellus</name>
    <name type="common">Guinea pig</name>
    <dbReference type="NCBI Taxonomy" id="10141"/>
    <lineage>
        <taxon>Eukaryota</taxon>
        <taxon>Metazoa</taxon>
        <taxon>Chordata</taxon>
        <taxon>Craniata</taxon>
        <taxon>Vertebrata</taxon>
        <taxon>Euteleostomi</taxon>
        <taxon>Mammalia</taxon>
        <taxon>Eutheria</taxon>
        <taxon>Euarchontoglires</taxon>
        <taxon>Glires</taxon>
        <taxon>Rodentia</taxon>
        <taxon>Hystricomorpha</taxon>
        <taxon>Caviidae</taxon>
        <taxon>Cavia</taxon>
    </lineage>
</organism>
<evidence type="ECO:0000256" key="9">
    <source>
        <dbReference type="ARBA" id="ARBA00023145"/>
    </source>
</evidence>
<accession>H0VDL6</accession>
<reference evidence="19" key="3">
    <citation type="submission" date="2025-09" db="UniProtKB">
        <authorList>
            <consortium name="Ensembl"/>
        </authorList>
    </citation>
    <scope>IDENTIFICATION</scope>
    <source>
        <strain evidence="19">2N</strain>
    </source>
</reference>
<evidence type="ECO:0000256" key="17">
    <source>
        <dbReference type="SAM" id="MobiDB-lite"/>
    </source>
</evidence>
<dbReference type="GeneID" id="100717414"/>
<dbReference type="PRINTS" id="PR00722">
    <property type="entry name" value="CHYMOTRYPSIN"/>
</dbReference>
<dbReference type="FunFam" id="2.40.10.10:FF:000060">
    <property type="entry name" value="Acrosin"/>
    <property type="match status" value="1"/>
</dbReference>
<feature type="disulfide bond" description="Interchain (between light and heavy chains)" evidence="15">
    <location>
        <begin position="53"/>
        <end position="187"/>
    </location>
</feature>
<feature type="active site" description="Charge relay system" evidence="14">
    <location>
        <position position="113"/>
    </location>
</feature>
<comment type="subunit">
    <text evidence="13">Heavy chain (catalytic) and a light chain linked by two disulfide bonds. Forms a heterodimer with SERPINA5.</text>
</comment>
<dbReference type="PROSITE" id="PS00135">
    <property type="entry name" value="TRYPSIN_SER"/>
    <property type="match status" value="1"/>
</dbReference>
<dbReference type="FunCoup" id="H0VDL6">
    <property type="interactions" value="80"/>
</dbReference>
<dbReference type="CTD" id="49"/>
<dbReference type="InterPro" id="IPR033116">
    <property type="entry name" value="TRYPSIN_SER"/>
</dbReference>
<dbReference type="PANTHER" id="PTHR24252">
    <property type="entry name" value="ACROSIN-RELATED"/>
    <property type="match status" value="1"/>
</dbReference>
<evidence type="ECO:0000256" key="1">
    <source>
        <dbReference type="ARBA" id="ARBA00001656"/>
    </source>
</evidence>
<dbReference type="GO" id="GO:0007341">
    <property type="term" value="P:penetration of zona pellucida"/>
    <property type="evidence" value="ECO:0007669"/>
    <property type="project" value="Ensembl"/>
</dbReference>
<feature type="disulfide bond" evidence="15">
    <location>
        <begin position="234"/>
        <end position="250"/>
    </location>
</feature>
<keyword evidence="8 16" id="KW-0720">Serine protease</keyword>
<dbReference type="Gene3D" id="2.40.10.10">
    <property type="entry name" value="Trypsin-like serine proteases"/>
    <property type="match status" value="2"/>
</dbReference>
<dbReference type="PANTHER" id="PTHR24252:SF8">
    <property type="entry name" value="ACROSIN"/>
    <property type="match status" value="1"/>
</dbReference>
<reference evidence="20" key="1">
    <citation type="journal article" date="2011" name="Nature">
        <title>A high-resolution map of human evolutionary constraint using 29 mammals.</title>
        <authorList>
            <person name="Lindblad-Toh K."/>
            <person name="Garber M."/>
            <person name="Zuk O."/>
            <person name="Lin M.F."/>
            <person name="Parker B.J."/>
            <person name="Washietl S."/>
            <person name="Kheradpour P."/>
            <person name="Ernst J."/>
            <person name="Jordan G."/>
            <person name="Mauceli E."/>
            <person name="Ward L.D."/>
            <person name="Lowe C.B."/>
            <person name="Holloway A.K."/>
            <person name="Clamp M."/>
            <person name="Gnerre S."/>
            <person name="Alfoldi J."/>
            <person name="Beal K."/>
            <person name="Chang J."/>
            <person name="Clawson H."/>
            <person name="Cuff J."/>
            <person name="Di Palma F."/>
            <person name="Fitzgerald S."/>
            <person name="Flicek P."/>
            <person name="Guttman M."/>
            <person name="Hubisz M.J."/>
            <person name="Jaffe D.B."/>
            <person name="Jungreis I."/>
            <person name="Kent W.J."/>
            <person name="Kostka D."/>
            <person name="Lara M."/>
            <person name="Martins A.L."/>
            <person name="Massingham T."/>
            <person name="Moltke I."/>
            <person name="Raney B.J."/>
            <person name="Rasmussen M.D."/>
            <person name="Robinson J."/>
            <person name="Stark A."/>
            <person name="Vilella A.J."/>
            <person name="Wen J."/>
            <person name="Xie X."/>
            <person name="Zody M.C."/>
            <person name="Baldwin J."/>
            <person name="Bloom T."/>
            <person name="Chin C.W."/>
            <person name="Heiman D."/>
            <person name="Nicol R."/>
            <person name="Nusbaum C."/>
            <person name="Young S."/>
            <person name="Wilkinson J."/>
            <person name="Worley K.C."/>
            <person name="Kovar C.L."/>
            <person name="Muzny D.M."/>
            <person name="Gibbs R.A."/>
            <person name="Cree A."/>
            <person name="Dihn H.H."/>
            <person name="Fowler G."/>
            <person name="Jhangiani S."/>
            <person name="Joshi V."/>
            <person name="Lee S."/>
            <person name="Lewis L.R."/>
            <person name="Nazareth L.V."/>
            <person name="Okwuonu G."/>
            <person name="Santibanez J."/>
            <person name="Warren W.C."/>
            <person name="Mardis E.R."/>
            <person name="Weinstock G.M."/>
            <person name="Wilson R.K."/>
            <person name="Delehaunty K."/>
            <person name="Dooling D."/>
            <person name="Fronik C."/>
            <person name="Fulton L."/>
            <person name="Fulton B."/>
            <person name="Graves T."/>
            <person name="Minx P."/>
            <person name="Sodergren E."/>
            <person name="Birney E."/>
            <person name="Margulies E.H."/>
            <person name="Herrero J."/>
            <person name="Green E.D."/>
            <person name="Haussler D."/>
            <person name="Siepel A."/>
            <person name="Goldman N."/>
            <person name="Pollard K.S."/>
            <person name="Pedersen J.S."/>
            <person name="Lander E.S."/>
            <person name="Kellis M."/>
        </authorList>
    </citation>
    <scope>NUCLEOTIDE SEQUENCE [LARGE SCALE GENOMIC DNA]</scope>
    <source>
        <strain evidence="20">2N</strain>
    </source>
</reference>
<dbReference type="GO" id="GO:0032991">
    <property type="term" value="C:protein-containing complex"/>
    <property type="evidence" value="ECO:0007669"/>
    <property type="project" value="Ensembl"/>
</dbReference>
<feature type="region of interest" description="Disordered" evidence="17">
    <location>
        <begin position="320"/>
        <end position="410"/>
    </location>
</feature>
<keyword evidence="11" id="KW-0325">Glycoprotein</keyword>
<dbReference type="KEGG" id="cpoc:100717414"/>
<dbReference type="eggNOG" id="KOG3627">
    <property type="taxonomic scope" value="Eukaryota"/>
</dbReference>
<reference evidence="19" key="2">
    <citation type="submission" date="2025-08" db="UniProtKB">
        <authorList>
            <consortium name="Ensembl"/>
        </authorList>
    </citation>
    <scope>IDENTIFICATION</scope>
    <source>
        <strain evidence="19">2N</strain>
    </source>
</reference>
<keyword evidence="9" id="KW-0865">Zymogen</keyword>
<dbReference type="FunFam" id="2.40.10.10:FF:000002">
    <property type="entry name" value="Transmembrane protease serine"/>
    <property type="match status" value="1"/>
</dbReference>
<evidence type="ECO:0000256" key="16">
    <source>
        <dbReference type="RuleBase" id="RU363034"/>
    </source>
</evidence>
<dbReference type="InterPro" id="IPR012267">
    <property type="entry name" value="Pept_S1A_acrosin"/>
</dbReference>
<dbReference type="VEuPathDB" id="HostDB:ENSCPOG00000008995"/>
<comment type="similarity">
    <text evidence="12">Belongs to the peptidase S1 family. CLIP subfamily.</text>
</comment>
<dbReference type="EC" id="3.4.21.10" evidence="3"/>
<evidence type="ECO:0000256" key="7">
    <source>
        <dbReference type="ARBA" id="ARBA00022801"/>
    </source>
</evidence>
<keyword evidence="7 16" id="KW-0378">Hydrolase</keyword>
<dbReference type="SMART" id="SM00020">
    <property type="entry name" value="Tryp_SPc"/>
    <property type="match status" value="1"/>
</dbReference>
<feature type="compositionally biased region" description="Pro residues" evidence="17">
    <location>
        <begin position="326"/>
        <end position="349"/>
    </location>
</feature>
<dbReference type="OMA" id="LMCRDNV"/>
<dbReference type="GO" id="GO:0005537">
    <property type="term" value="F:D-mannose binding"/>
    <property type="evidence" value="ECO:0007669"/>
    <property type="project" value="Ensembl"/>
</dbReference>
<keyword evidence="6" id="KW-0732">Signal</keyword>
<comment type="catalytic activity">
    <reaction evidence="1">
        <text>Preferential cleavage: Arg-|-Xaa, Lys-|-Xaa.</text>
        <dbReference type="EC" id="3.4.21.10"/>
    </reaction>
</comment>
<evidence type="ECO:0000256" key="10">
    <source>
        <dbReference type="ARBA" id="ARBA00023157"/>
    </source>
</evidence>
<comment type="function">
    <text evidence="2">Acrosin is the major protease of mammalian spermatozoa. It is a serine protease of trypsin-like cleavage specificity, it is synthesized in a zymogen form, proacrosin and stored in the acrosome.</text>
</comment>
<evidence type="ECO:0000259" key="18">
    <source>
        <dbReference type="PROSITE" id="PS50240"/>
    </source>
</evidence>
<feature type="active site" description="Charge relay system" evidence="14">
    <location>
        <position position="265"/>
    </location>
</feature>
<feature type="disulfide bond" evidence="15">
    <location>
        <begin position="261"/>
        <end position="291"/>
    </location>
</feature>
<dbReference type="GO" id="GO:0006508">
    <property type="term" value="P:proteolysis"/>
    <property type="evidence" value="ECO:0007669"/>
    <property type="project" value="UniProtKB-KW"/>
</dbReference>
<protein>
    <recommendedName>
        <fullName evidence="4">Acrosin</fullName>
        <ecNumber evidence="3">3.4.21.10</ecNumber>
    </recommendedName>
</protein>
<dbReference type="InterPro" id="IPR001254">
    <property type="entry name" value="Trypsin_dom"/>
</dbReference>
<dbReference type="OrthoDB" id="6339452at2759"/>
<feature type="disulfide bond" evidence="15">
    <location>
        <begin position="98"/>
        <end position="114"/>
    </location>
</feature>
<evidence type="ECO:0000256" key="2">
    <source>
        <dbReference type="ARBA" id="ARBA00003042"/>
    </source>
</evidence>
<dbReference type="Pfam" id="PF00089">
    <property type="entry name" value="Trypsin"/>
    <property type="match status" value="1"/>
</dbReference>
<dbReference type="PIRSF" id="PIRSF001141">
    <property type="entry name" value="Acrosin"/>
    <property type="match status" value="1"/>
</dbReference>
<evidence type="ECO:0000256" key="11">
    <source>
        <dbReference type="ARBA" id="ARBA00023180"/>
    </source>
</evidence>
<dbReference type="InterPro" id="IPR009003">
    <property type="entry name" value="Peptidase_S1_PA"/>
</dbReference>
<evidence type="ECO:0000313" key="19">
    <source>
        <dbReference type="Ensembl" id="ENSCPOP00000008078.3"/>
    </source>
</evidence>
<evidence type="ECO:0000256" key="13">
    <source>
        <dbReference type="ARBA" id="ARBA00025832"/>
    </source>
</evidence>
<gene>
    <name evidence="19" type="primary">ACR</name>
</gene>
<feature type="compositionally biased region" description="Pro residues" evidence="17">
    <location>
        <begin position="360"/>
        <end position="401"/>
    </location>
</feature>
<dbReference type="SUPFAM" id="SSF50494">
    <property type="entry name" value="Trypsin-like serine proteases"/>
    <property type="match status" value="1"/>
</dbReference>
<dbReference type="InParanoid" id="H0VDL6"/>
<proteinExistence type="inferred from homology"/>
<keyword evidence="10" id="KW-1015">Disulfide bond</keyword>
<dbReference type="AlphaFoldDB" id="H0VDL6"/>
<evidence type="ECO:0000313" key="20">
    <source>
        <dbReference type="Proteomes" id="UP000005447"/>
    </source>
</evidence>
<keyword evidence="20" id="KW-1185">Reference proteome</keyword>
<feature type="disulfide bond" evidence="15">
    <location>
        <begin position="202"/>
        <end position="271"/>
    </location>
</feature>
<dbReference type="GO" id="GO:0007339">
    <property type="term" value="P:binding of sperm to zona pellucida"/>
    <property type="evidence" value="ECO:0007669"/>
    <property type="project" value="Ensembl"/>
</dbReference>
<feature type="disulfide bond" description="Interchain (between light and heavy chains)" evidence="15">
    <location>
        <begin position="49"/>
        <end position="179"/>
    </location>
</feature>
<dbReference type="GO" id="GO:0001669">
    <property type="term" value="C:acrosomal vesicle"/>
    <property type="evidence" value="ECO:0007669"/>
    <property type="project" value="Ensembl"/>
</dbReference>
<dbReference type="GO" id="GO:0007340">
    <property type="term" value="P:acrosome reaction"/>
    <property type="evidence" value="ECO:0007669"/>
    <property type="project" value="Ensembl"/>
</dbReference>
<dbReference type="PROSITE" id="PS50240">
    <property type="entry name" value="TRYPSIN_DOM"/>
    <property type="match status" value="1"/>
</dbReference>
<evidence type="ECO:0000256" key="12">
    <source>
        <dbReference type="ARBA" id="ARBA00024195"/>
    </source>
</evidence>
<dbReference type="GeneTree" id="ENSGT00940000162430"/>
<dbReference type="InterPro" id="IPR043504">
    <property type="entry name" value="Peptidase_S1_PA_chymotrypsin"/>
</dbReference>